<feature type="transmembrane region" description="Helical" evidence="1">
    <location>
        <begin position="32"/>
        <end position="51"/>
    </location>
</feature>
<evidence type="ECO:0000256" key="1">
    <source>
        <dbReference type="SAM" id="Phobius"/>
    </source>
</evidence>
<organism evidence="2 3">
    <name type="scientific">Halalkalibacter hemicellulosilyticusJCM 9152</name>
    <dbReference type="NCBI Taxonomy" id="1236971"/>
    <lineage>
        <taxon>Bacteria</taxon>
        <taxon>Bacillati</taxon>
        <taxon>Bacillota</taxon>
        <taxon>Bacilli</taxon>
        <taxon>Bacillales</taxon>
        <taxon>Bacillaceae</taxon>
        <taxon>Halalkalibacter</taxon>
    </lineage>
</organism>
<proteinExistence type="predicted"/>
<accession>W4QL70</accession>
<keyword evidence="1" id="KW-0812">Transmembrane</keyword>
<reference evidence="2" key="1">
    <citation type="journal article" date="2014" name="Genome Announc.">
        <title>Draft Genome Sequences of Three Alkaliphilic Bacillus Strains, Bacillus wakoensis JCM 9140T, Bacillus akibai JCM 9157T, and Bacillus hemicellulosilyticus JCM 9152T.</title>
        <authorList>
            <person name="Yuki M."/>
            <person name="Oshima K."/>
            <person name="Suda W."/>
            <person name="Oshida Y."/>
            <person name="Kitamura K."/>
            <person name="Iida T."/>
            <person name="Hattori M."/>
            <person name="Ohkuma M."/>
        </authorList>
    </citation>
    <scope>NUCLEOTIDE SEQUENCE [LARGE SCALE GENOMIC DNA]</scope>
    <source>
        <strain evidence="2">JCM 9152</strain>
    </source>
</reference>
<gene>
    <name evidence="2" type="ORF">JCM9152_4454</name>
</gene>
<comment type="caution">
    <text evidence="2">The sequence shown here is derived from an EMBL/GenBank/DDBJ whole genome shotgun (WGS) entry which is preliminary data.</text>
</comment>
<keyword evidence="3" id="KW-1185">Reference proteome</keyword>
<keyword evidence="1" id="KW-0472">Membrane</keyword>
<sequence>MNEDQGNVIQETIFTDSNGSIHLIHEITLGDVLISVLLASILIFLVLSRLIRR</sequence>
<dbReference type="RefSeq" id="WP_156315017.1">
    <property type="nucleotide sequence ID" value="NZ_BAUU01000058.1"/>
</dbReference>
<keyword evidence="1" id="KW-1133">Transmembrane helix</keyword>
<dbReference type="Proteomes" id="UP000018895">
    <property type="component" value="Unassembled WGS sequence"/>
</dbReference>
<dbReference type="STRING" id="1236971.JCM9152_4454"/>
<name>W4QL70_9BACI</name>
<dbReference type="EMBL" id="BAUU01000058">
    <property type="protein sequence ID" value="GAE32865.1"/>
    <property type="molecule type" value="Genomic_DNA"/>
</dbReference>
<protein>
    <submittedName>
        <fullName evidence="2">Uncharacterized protein</fullName>
    </submittedName>
</protein>
<evidence type="ECO:0000313" key="2">
    <source>
        <dbReference type="EMBL" id="GAE32865.1"/>
    </source>
</evidence>
<dbReference type="AlphaFoldDB" id="W4QL70"/>
<evidence type="ECO:0000313" key="3">
    <source>
        <dbReference type="Proteomes" id="UP000018895"/>
    </source>
</evidence>